<evidence type="ECO:0000259" key="16">
    <source>
        <dbReference type="Pfam" id="PF01435"/>
    </source>
</evidence>
<comment type="function">
    <text evidence="15">Proteolytically removes the C-terminal three residues of farnesylated proteins.</text>
</comment>
<feature type="binding site" evidence="14">
    <location>
        <position position="386"/>
    </location>
    <ligand>
        <name>Zn(2+)</name>
        <dbReference type="ChEBI" id="CHEBI:29105"/>
        <note>catalytic</note>
    </ligand>
</feature>
<feature type="transmembrane region" description="Helical" evidence="15">
    <location>
        <begin position="125"/>
        <end position="154"/>
    </location>
</feature>
<sequence length="498" mass="56975">MDILHNQLNNIQQHLAFVSTSPINWILYVQVFSWTVTLFESYLLLRQYPLYFKKDPPAALASHFGPGVFEKSQNYGKDKAKFALFSGLFKQALDSSMLQFGFYSWSWGASGALIGKFGFGSEYQILQSIGFVFILFFLSSIPTLPLSVYATFVLEEKHGFNKTTPSLFVTDLFKGWALAFGLGAPFLAAFLYIFQWAGDRFVPWLMAFMISFQLVMVVLYPTVIQPLFNKLSPLAEGNLRTRVEYLASKLKFPLKHLYEIDGSKRSSHSNAYFFGLPWAKHIVIFDTLIQQSKPEEVEAVLAHELGHWYHMHPTKMMAISQLHIFTILALFPAFLHAPPLLRSFGFPKEVAANPPTIVAFLLFQMILTPLEAFVSIGMNAISRHYEYEADRFAVELQDQLREPSMRDMGERLGRALVALHVKNLSTVWVDWLYSAYHHSHPTLTERLKGLEAEWGGRKEGRNLVCDGEQTVPPSFLTRWQQFRVKRSCISLESTIHRT</sequence>
<comment type="catalytic activity">
    <reaction evidence="11 15">
        <text>Hydrolyzes the peptide bond -P2-(S-farnesyl or geranylgeranyl)C-P1'-P2'-P3'-COOH where P1' and P2' are amino acids with aliphatic side chains and P3' is any C-terminal residue.</text>
        <dbReference type="EC" id="3.4.24.84"/>
    </reaction>
</comment>
<feature type="transmembrane region" description="Helical" evidence="15">
    <location>
        <begin position="100"/>
        <end position="119"/>
    </location>
</feature>
<dbReference type="KEGG" id="lbc:LACBIDRAFT_191551"/>
<feature type="active site" evidence="13">
    <location>
        <position position="304"/>
    </location>
</feature>
<dbReference type="EC" id="3.4.24.84" evidence="15"/>
<evidence type="ECO:0000256" key="1">
    <source>
        <dbReference type="ARBA" id="ARBA00004477"/>
    </source>
</evidence>
<evidence type="ECO:0000313" key="19">
    <source>
        <dbReference type="Proteomes" id="UP000001194"/>
    </source>
</evidence>
<evidence type="ECO:0000259" key="17">
    <source>
        <dbReference type="Pfam" id="PF16491"/>
    </source>
</evidence>
<evidence type="ECO:0000256" key="5">
    <source>
        <dbReference type="ARBA" id="ARBA00022801"/>
    </source>
</evidence>
<evidence type="ECO:0000256" key="11">
    <source>
        <dbReference type="ARBA" id="ARBA00044456"/>
    </source>
</evidence>
<reference evidence="18 19" key="1">
    <citation type="journal article" date="2008" name="Nature">
        <title>The genome of Laccaria bicolor provides insights into mycorrhizal symbiosis.</title>
        <authorList>
            <person name="Martin F."/>
            <person name="Aerts A."/>
            <person name="Ahren D."/>
            <person name="Brun A."/>
            <person name="Danchin E.G.J."/>
            <person name="Duchaussoy F."/>
            <person name="Gibon J."/>
            <person name="Kohler A."/>
            <person name="Lindquist E."/>
            <person name="Pereda V."/>
            <person name="Salamov A."/>
            <person name="Shapiro H.J."/>
            <person name="Wuyts J."/>
            <person name="Blaudez D."/>
            <person name="Buee M."/>
            <person name="Brokstein P."/>
            <person name="Canbaeck B."/>
            <person name="Cohen D."/>
            <person name="Courty P.E."/>
            <person name="Coutinho P.M."/>
            <person name="Delaruelle C."/>
            <person name="Detter J.C."/>
            <person name="Deveau A."/>
            <person name="DiFazio S."/>
            <person name="Duplessis S."/>
            <person name="Fraissinet-Tachet L."/>
            <person name="Lucic E."/>
            <person name="Frey-Klett P."/>
            <person name="Fourrey C."/>
            <person name="Feussner I."/>
            <person name="Gay G."/>
            <person name="Grimwood J."/>
            <person name="Hoegger P.J."/>
            <person name="Jain P."/>
            <person name="Kilaru S."/>
            <person name="Labbe J."/>
            <person name="Lin Y.C."/>
            <person name="Legue V."/>
            <person name="Le Tacon F."/>
            <person name="Marmeisse R."/>
            <person name="Melayah D."/>
            <person name="Montanini B."/>
            <person name="Muratet M."/>
            <person name="Nehls U."/>
            <person name="Niculita-Hirzel H."/>
            <person name="Oudot-Le Secq M.P."/>
            <person name="Peter M."/>
            <person name="Quesneville H."/>
            <person name="Rajashekar B."/>
            <person name="Reich M."/>
            <person name="Rouhier N."/>
            <person name="Schmutz J."/>
            <person name="Yin T."/>
            <person name="Chalot M."/>
            <person name="Henrissat B."/>
            <person name="Kuees U."/>
            <person name="Lucas S."/>
            <person name="Van de Peer Y."/>
            <person name="Podila G.K."/>
            <person name="Polle A."/>
            <person name="Pukkila P.J."/>
            <person name="Richardson P.M."/>
            <person name="Rouze P."/>
            <person name="Sanders I.R."/>
            <person name="Stajich J.E."/>
            <person name="Tunlid A."/>
            <person name="Tuskan G."/>
            <person name="Grigoriev I.V."/>
        </authorList>
    </citation>
    <scope>NUCLEOTIDE SEQUENCE [LARGE SCALE GENOMIC DNA]</scope>
    <source>
        <strain evidence="19">S238N-H82 / ATCC MYA-4686</strain>
    </source>
</reference>
<feature type="transmembrane region" description="Helical" evidence="15">
    <location>
        <begin position="201"/>
        <end position="220"/>
    </location>
</feature>
<evidence type="ECO:0000256" key="8">
    <source>
        <dbReference type="ARBA" id="ARBA00022989"/>
    </source>
</evidence>
<keyword evidence="19" id="KW-1185">Reference proteome</keyword>
<dbReference type="GO" id="GO:0004222">
    <property type="term" value="F:metalloendopeptidase activity"/>
    <property type="evidence" value="ECO:0007669"/>
    <property type="project" value="UniProtKB-UniRule"/>
</dbReference>
<feature type="transmembrane region" description="Helical" evidence="15">
    <location>
        <begin position="318"/>
        <end position="337"/>
    </location>
</feature>
<dbReference type="AlphaFoldDB" id="B0DPI9"/>
<keyword evidence="5 15" id="KW-0378">Hydrolase</keyword>
<dbReference type="CDD" id="cd07343">
    <property type="entry name" value="M48A_Zmpste24p_like"/>
    <property type="match status" value="1"/>
</dbReference>
<dbReference type="GO" id="GO:0005789">
    <property type="term" value="C:endoplasmic reticulum membrane"/>
    <property type="evidence" value="ECO:0007669"/>
    <property type="project" value="UniProtKB-SubCell"/>
</dbReference>
<dbReference type="FunFam" id="3.30.2010.10:FF:000002">
    <property type="entry name" value="CAAX prenyl protease"/>
    <property type="match status" value="1"/>
</dbReference>
<feature type="binding site" evidence="14">
    <location>
        <position position="303"/>
    </location>
    <ligand>
        <name>Zn(2+)</name>
        <dbReference type="ChEBI" id="CHEBI:29105"/>
        <note>catalytic</note>
    </ligand>
</feature>
<dbReference type="Proteomes" id="UP000001194">
    <property type="component" value="Unassembled WGS sequence"/>
</dbReference>
<gene>
    <name evidence="18" type="ORF">LACBIDRAFT_191551</name>
</gene>
<evidence type="ECO:0000256" key="7">
    <source>
        <dbReference type="ARBA" id="ARBA00022833"/>
    </source>
</evidence>
<dbReference type="OrthoDB" id="360839at2759"/>
<keyword evidence="6 15" id="KW-0256">Endoplasmic reticulum</keyword>
<comment type="subcellular location">
    <subcellularLocation>
        <location evidence="1 15">Endoplasmic reticulum membrane</location>
        <topology evidence="1 15">Multi-pass membrane protein</topology>
    </subcellularLocation>
</comment>
<evidence type="ECO:0000256" key="6">
    <source>
        <dbReference type="ARBA" id="ARBA00022824"/>
    </source>
</evidence>
<dbReference type="FunCoup" id="B0DPI9">
    <property type="interactions" value="590"/>
</dbReference>
<comment type="similarity">
    <text evidence="12 15">Belongs to the peptidase M48A family.</text>
</comment>
<dbReference type="STRING" id="486041.B0DPI9"/>
<keyword evidence="3 15" id="KW-0812">Transmembrane</keyword>
<dbReference type="EMBL" id="DS547124">
    <property type="protein sequence ID" value="EDR03386.1"/>
    <property type="molecule type" value="Genomic_DNA"/>
</dbReference>
<evidence type="ECO:0000256" key="13">
    <source>
        <dbReference type="PIRSR" id="PIRSR627057-1"/>
    </source>
</evidence>
<evidence type="ECO:0000256" key="4">
    <source>
        <dbReference type="ARBA" id="ARBA00022723"/>
    </source>
</evidence>
<dbReference type="GeneID" id="6081477"/>
<dbReference type="Gene3D" id="3.30.2010.10">
    <property type="entry name" value="Metalloproteases ('zincins'), catalytic domain"/>
    <property type="match status" value="1"/>
</dbReference>
<dbReference type="PANTHER" id="PTHR10120">
    <property type="entry name" value="CAAX PRENYL PROTEASE 1"/>
    <property type="match status" value="1"/>
</dbReference>
<keyword evidence="4 14" id="KW-0479">Metal-binding</keyword>
<evidence type="ECO:0000256" key="9">
    <source>
        <dbReference type="ARBA" id="ARBA00023049"/>
    </source>
</evidence>
<proteinExistence type="inferred from homology"/>
<organism evidence="19">
    <name type="scientific">Laccaria bicolor (strain S238N-H82 / ATCC MYA-4686)</name>
    <name type="common">Bicoloured deceiver</name>
    <name type="synonym">Laccaria laccata var. bicolor</name>
    <dbReference type="NCBI Taxonomy" id="486041"/>
    <lineage>
        <taxon>Eukaryota</taxon>
        <taxon>Fungi</taxon>
        <taxon>Dikarya</taxon>
        <taxon>Basidiomycota</taxon>
        <taxon>Agaricomycotina</taxon>
        <taxon>Agaricomycetes</taxon>
        <taxon>Agaricomycetidae</taxon>
        <taxon>Agaricales</taxon>
        <taxon>Agaricineae</taxon>
        <taxon>Hydnangiaceae</taxon>
        <taxon>Laccaria</taxon>
    </lineage>
</organism>
<dbReference type="HOGENOM" id="CLU_025947_3_3_1"/>
<dbReference type="InterPro" id="IPR032456">
    <property type="entry name" value="Peptidase_M48_N"/>
</dbReference>
<evidence type="ECO:0000313" key="18">
    <source>
        <dbReference type="EMBL" id="EDR03386.1"/>
    </source>
</evidence>
<evidence type="ECO:0000256" key="2">
    <source>
        <dbReference type="ARBA" id="ARBA00022670"/>
    </source>
</evidence>
<comment type="cofactor">
    <cofactor evidence="14 15">
        <name>Zn(2+)</name>
        <dbReference type="ChEBI" id="CHEBI:29105"/>
    </cofactor>
    <text evidence="14 15">Binds 1 zinc ion per subunit.</text>
</comment>
<keyword evidence="2 15" id="KW-0645">Protease</keyword>
<protein>
    <recommendedName>
        <fullName evidence="15">CAAX prenyl protease</fullName>
        <ecNumber evidence="15">3.4.24.84</ecNumber>
    </recommendedName>
</protein>
<dbReference type="InterPro" id="IPR001915">
    <property type="entry name" value="Peptidase_M48"/>
</dbReference>
<feature type="domain" description="CAAX prenyl protease 1 N-terminal" evidence="17">
    <location>
        <begin position="47"/>
        <end position="230"/>
    </location>
</feature>
<feature type="domain" description="Peptidase M48" evidence="16">
    <location>
        <begin position="234"/>
        <end position="452"/>
    </location>
</feature>
<dbReference type="Pfam" id="PF01435">
    <property type="entry name" value="Peptidase_M48"/>
    <property type="match status" value="1"/>
</dbReference>
<evidence type="ECO:0000256" key="12">
    <source>
        <dbReference type="ARBA" id="ARBA00060927"/>
    </source>
</evidence>
<accession>B0DPI9</accession>
<feature type="transmembrane region" description="Helical" evidence="15">
    <location>
        <begin position="25"/>
        <end position="45"/>
    </location>
</feature>
<evidence type="ECO:0000256" key="10">
    <source>
        <dbReference type="ARBA" id="ARBA00023136"/>
    </source>
</evidence>
<dbReference type="GO" id="GO:0046872">
    <property type="term" value="F:metal ion binding"/>
    <property type="evidence" value="ECO:0007669"/>
    <property type="project" value="UniProtKB-UniRule"/>
</dbReference>
<evidence type="ECO:0000256" key="14">
    <source>
        <dbReference type="PIRSR" id="PIRSR627057-2"/>
    </source>
</evidence>
<name>B0DPI9_LACBS</name>
<keyword evidence="8 15" id="KW-1133">Transmembrane helix</keyword>
<keyword evidence="10 15" id="KW-0472">Membrane</keyword>
<evidence type="ECO:0000256" key="3">
    <source>
        <dbReference type="ARBA" id="ARBA00022692"/>
    </source>
</evidence>
<dbReference type="Pfam" id="PF16491">
    <property type="entry name" value="Peptidase_M48_N"/>
    <property type="match status" value="1"/>
</dbReference>
<dbReference type="InterPro" id="IPR027057">
    <property type="entry name" value="CAXX_Prtase_1"/>
</dbReference>
<feature type="transmembrane region" description="Helical" evidence="15">
    <location>
        <begin position="357"/>
        <end position="381"/>
    </location>
</feature>
<dbReference type="RefSeq" id="XP_001885842.1">
    <property type="nucleotide sequence ID" value="XM_001885807.1"/>
</dbReference>
<feature type="active site" description="Proton donor" evidence="13">
    <location>
        <position position="390"/>
    </location>
</feature>
<feature type="transmembrane region" description="Helical" evidence="15">
    <location>
        <begin position="175"/>
        <end position="195"/>
    </location>
</feature>
<keyword evidence="9 15" id="KW-0482">Metalloprotease</keyword>
<dbReference type="InParanoid" id="B0DPI9"/>
<feature type="binding site" evidence="14">
    <location>
        <position position="307"/>
    </location>
    <ligand>
        <name>Zn(2+)</name>
        <dbReference type="ChEBI" id="CHEBI:29105"/>
        <note>catalytic</note>
    </ligand>
</feature>
<keyword evidence="7 14" id="KW-0862">Zinc</keyword>
<evidence type="ECO:0000256" key="15">
    <source>
        <dbReference type="RuleBase" id="RU366005"/>
    </source>
</evidence>
<dbReference type="GO" id="GO:0071586">
    <property type="term" value="P:CAAX-box protein processing"/>
    <property type="evidence" value="ECO:0007669"/>
    <property type="project" value="UniProtKB-UniRule"/>
</dbReference>